<name>A0AAN1SFG2_TETHN</name>
<evidence type="ECO:0000256" key="5">
    <source>
        <dbReference type="ARBA" id="ARBA00023172"/>
    </source>
</evidence>
<keyword evidence="3 6" id="KW-0815">Transposition</keyword>
<evidence type="ECO:0000313" key="8">
    <source>
        <dbReference type="Proteomes" id="UP000002663"/>
    </source>
</evidence>
<dbReference type="GO" id="GO:0006313">
    <property type="term" value="P:DNA transposition"/>
    <property type="evidence" value="ECO:0007669"/>
    <property type="project" value="UniProtKB-UniRule"/>
</dbReference>
<dbReference type="EMBL" id="AP012046">
    <property type="protein sequence ID" value="BAK93509.1"/>
    <property type="molecule type" value="Genomic_DNA"/>
</dbReference>
<keyword evidence="6" id="KW-0814">Transposable element</keyword>
<gene>
    <name evidence="7" type="ordered locus">TEH_01820</name>
</gene>
<reference evidence="7 8" key="1">
    <citation type="submission" date="2011-01" db="EMBL/GenBank/DDBJ databases">
        <title>Whole genome sequence of Tetragenococcus halophilus NBRC 12172.</title>
        <authorList>
            <person name="Nakazawa H."/>
            <person name="Omata S."/>
            <person name="Koga C."/>
            <person name="Watanabe Y."/>
            <person name="Katano Y."/>
            <person name="Ito N."/>
            <person name="Tsukatani N."/>
            <person name="Ankai A."/>
            <person name="Oguchi A."/>
            <person name="Fukui S."/>
            <person name="Yashiro I."/>
            <person name="Kamata S."/>
            <person name="Hashimoto Y."/>
            <person name="Yamazaki J."/>
            <person name="Taguchi H."/>
            <person name="Tanaka A."/>
            <person name="Koyama T."/>
            <person name="Ichige A."/>
            <person name="Hanya Y."/>
            <person name="Tanikawa S."/>
            <person name="Yamazaki S."/>
            <person name="Fujita N."/>
        </authorList>
    </citation>
    <scope>NUCLEOTIDE SEQUENCE [LARGE SCALE GENOMIC DNA]</scope>
    <source>
        <strain evidence="8">DSM 20338 / JCM 20259 / NCIMB 9735 / NBRC 12172</strain>
    </source>
</reference>
<dbReference type="Proteomes" id="UP000002663">
    <property type="component" value="Chromosome"/>
</dbReference>
<evidence type="ECO:0000256" key="2">
    <source>
        <dbReference type="ARBA" id="ARBA00010961"/>
    </source>
</evidence>
<dbReference type="PANTHER" id="PTHR33217">
    <property type="entry name" value="TRANSPOSASE FOR INSERTION SEQUENCE ELEMENT IS1081"/>
    <property type="match status" value="1"/>
</dbReference>
<dbReference type="PANTHER" id="PTHR33217:SF8">
    <property type="entry name" value="MUTATOR FAMILY TRANSPOSASE"/>
    <property type="match status" value="1"/>
</dbReference>
<dbReference type="AlphaFoldDB" id="A0AAN1SFG2"/>
<comment type="function">
    <text evidence="1 6">Required for the transposition of the insertion element.</text>
</comment>
<keyword evidence="5 6" id="KW-0233">DNA recombination</keyword>
<sequence>MLFITDDLKGMKETIHQIYPQAKYQHCCVHISRNLAHKVRVKDRKTIYEDFKAVYQVSSKKDVIRYLALMKDRSIIFSVVTKKISNNTKFLYNKKAFVSFIIKLDTKIKRRKQMLQYKDIKNKDQNLDTNLKNLLNIKDPHIFFSAQAVQKEAIHHQMTNVFYGVLTYTPKACEYCGIINEENVLIKHSPKASDIQLIPYQEAPSILRLFKQRFYCKAVIIPLVPKPIISLKIVIFRKR</sequence>
<evidence type="ECO:0000256" key="3">
    <source>
        <dbReference type="ARBA" id="ARBA00022578"/>
    </source>
</evidence>
<evidence type="ECO:0000256" key="6">
    <source>
        <dbReference type="RuleBase" id="RU365089"/>
    </source>
</evidence>
<organism evidence="7 8">
    <name type="scientific">Tetragenococcus halophilus (strain DSM 20338 / JCM 20259 / NCIMB 9735 / NBRC 12172)</name>
    <name type="common">Pediococcus halophilus</name>
    <dbReference type="NCBI Taxonomy" id="945021"/>
    <lineage>
        <taxon>Bacteria</taxon>
        <taxon>Bacillati</taxon>
        <taxon>Bacillota</taxon>
        <taxon>Bacilli</taxon>
        <taxon>Lactobacillales</taxon>
        <taxon>Enterococcaceae</taxon>
        <taxon>Tetragenococcus</taxon>
    </lineage>
</organism>
<keyword evidence="4 6" id="KW-0238">DNA-binding</keyword>
<dbReference type="KEGG" id="thl:TEH_01820"/>
<evidence type="ECO:0000256" key="1">
    <source>
        <dbReference type="ARBA" id="ARBA00002190"/>
    </source>
</evidence>
<dbReference type="GO" id="GO:0003677">
    <property type="term" value="F:DNA binding"/>
    <property type="evidence" value="ECO:0007669"/>
    <property type="project" value="UniProtKB-UniRule"/>
</dbReference>
<evidence type="ECO:0000256" key="4">
    <source>
        <dbReference type="ARBA" id="ARBA00023125"/>
    </source>
</evidence>
<evidence type="ECO:0000313" key="7">
    <source>
        <dbReference type="EMBL" id="BAK93509.1"/>
    </source>
</evidence>
<proteinExistence type="inferred from homology"/>
<dbReference type="InterPro" id="IPR001207">
    <property type="entry name" value="Transposase_mutator"/>
</dbReference>
<comment type="similarity">
    <text evidence="2 6">Belongs to the transposase mutator family.</text>
</comment>
<accession>A0AAN1SFG2</accession>
<dbReference type="GO" id="GO:0004803">
    <property type="term" value="F:transposase activity"/>
    <property type="evidence" value="ECO:0007669"/>
    <property type="project" value="UniProtKB-UniRule"/>
</dbReference>
<dbReference type="Pfam" id="PF00872">
    <property type="entry name" value="Transposase_mut"/>
    <property type="match status" value="1"/>
</dbReference>
<protein>
    <recommendedName>
        <fullName evidence="6">Mutator family transposase</fullName>
    </recommendedName>
</protein>